<dbReference type="EMBL" id="AP019377">
    <property type="protein sequence ID" value="BBH92251.1"/>
    <property type="molecule type" value="Genomic_DNA"/>
</dbReference>
<evidence type="ECO:0000256" key="1">
    <source>
        <dbReference type="SAM" id="MobiDB-lite"/>
    </source>
</evidence>
<sequence length="52" mass="5316">MTGSTRSSPPPAPLGLVTGGLVCRSTPQGLQPDPPALGRVQVAPRTGARRPR</sequence>
<accession>A0A455SYM0</accession>
<dbReference type="AlphaFoldDB" id="A0A455SYM0"/>
<feature type="region of interest" description="Disordered" evidence="1">
    <location>
        <begin position="1"/>
        <end position="52"/>
    </location>
</feature>
<reference evidence="2" key="1">
    <citation type="submission" date="2018-12" db="EMBL/GenBank/DDBJ databases">
        <title>Novel natural products biosynthetic potential of the class Ktedonobacteria.</title>
        <authorList>
            <person name="Zheng Y."/>
            <person name="Saitou A."/>
            <person name="Wang C.M."/>
            <person name="Toyoda A."/>
            <person name="Minakuchi Y."/>
            <person name="Sekiguchi Y."/>
            <person name="Ueda K."/>
            <person name="Takano H."/>
            <person name="Sakai Y."/>
            <person name="Yokota A."/>
            <person name="Yabe S."/>
        </authorList>
    </citation>
    <scope>NUCLEOTIDE SEQUENCE</scope>
    <source>
        <strain evidence="2">A3-2</strain>
    </source>
</reference>
<protein>
    <submittedName>
        <fullName evidence="2">Uncharacterized protein</fullName>
    </submittedName>
</protein>
<proteinExistence type="predicted"/>
<gene>
    <name evidence="2" type="ORF">KTA_04500</name>
</gene>
<evidence type="ECO:0000313" key="2">
    <source>
        <dbReference type="EMBL" id="BBH92251.1"/>
    </source>
</evidence>
<name>A0A455SYM0_9CHLR</name>
<organism evidence="2">
    <name type="scientific">Thermogemmatispora argillosa</name>
    <dbReference type="NCBI Taxonomy" id="2045280"/>
    <lineage>
        <taxon>Bacteria</taxon>
        <taxon>Bacillati</taxon>
        <taxon>Chloroflexota</taxon>
        <taxon>Ktedonobacteria</taxon>
        <taxon>Thermogemmatisporales</taxon>
        <taxon>Thermogemmatisporaceae</taxon>
        <taxon>Thermogemmatispora</taxon>
    </lineage>
</organism>